<evidence type="ECO:0000313" key="2">
    <source>
        <dbReference type="Proteomes" id="UP000302738"/>
    </source>
</evidence>
<sequence>MATANKIINVSDRVERAKALLLYQFKDKPNINALVDVVVSELQELENAITDLQEARTLKGSYGVFLDEIGKRLKVDRGNYADPDYKTTIKIAMAKKTASATAQDILFLVELLTADPNAILTNNYPYMAELTGYLYCIADDPAGLEALADLFPVNTRVRLIQHFDKSFKFGTAGRGFGSGSTLNSLVYHRYGDIDNPSFNVSPVEVTPPPLTTAPFIIISPYATGENTEGSTLTVDNGEWGGNTPIVYEYQWLRDGSNIAGETNQTYILTSDDLGLSVSCSVTATNLYGSDSKVTNVVVVDSTPTPTAILTEDIGLSDIYSNVIYSSGGDVSVDAILTFASDGTTVRDGNSTINDQWLTTTGVGLGANYTLSYSVVSGEPFANLNPNVLYDLTSPITFTVNETATGNRVNTSTYNFTIRSKTDISISKTKQITMTAEIIDFSV</sequence>
<organism evidence="1 2">
    <name type="scientific">Rheinheimera phage vB_RspM_Barba2A</name>
    <dbReference type="NCBI Taxonomy" id="2565679"/>
    <lineage>
        <taxon>Viruses</taxon>
        <taxon>Duplodnaviria</taxon>
        <taxon>Heunggongvirae</taxon>
        <taxon>Uroviricota</taxon>
        <taxon>Caudoviricetes</taxon>
        <taxon>Barbavirus</taxon>
        <taxon>Barbavirus barba18A</taxon>
    </lineage>
</organism>
<protein>
    <recommendedName>
        <fullName evidence="3">Ig-like domain-containing protein</fullName>
    </recommendedName>
</protein>
<reference evidence="1 2" key="1">
    <citation type="submission" date="2019-03" db="EMBL/GenBank/DDBJ databases">
        <title>Genomic and seasonal variations among aquatic phages infecting the Baltic Sea Gammaproteobacteria Rheinheimera sp. bal341.</title>
        <authorList>
            <person name="Nilsson E."/>
            <person name="Li K."/>
            <person name="Fridlund J."/>
            <person name="Sulcius S."/>
            <person name="Bunse C."/>
            <person name="Karlsson C.M.G."/>
            <person name="Lindh M."/>
            <person name="Lundin D."/>
            <person name="Pinhassi J."/>
            <person name="Holmfeldt K."/>
        </authorList>
    </citation>
    <scope>NUCLEOTIDE SEQUENCE [LARGE SCALE GENOMIC DNA]</scope>
</reference>
<name>A0A4P8MWI0_9CAUD</name>
<accession>A0A4P8MWI0</accession>
<proteinExistence type="predicted"/>
<dbReference type="Gene3D" id="2.60.40.2700">
    <property type="match status" value="1"/>
</dbReference>
<gene>
    <name evidence="1" type="ORF">Barba2A_gp117</name>
</gene>
<dbReference type="Proteomes" id="UP000302738">
    <property type="component" value="Segment"/>
</dbReference>
<evidence type="ECO:0000313" key="1">
    <source>
        <dbReference type="EMBL" id="QCQ58240.1"/>
    </source>
</evidence>
<dbReference type="EMBL" id="MK719703">
    <property type="protein sequence ID" value="QCQ58240.1"/>
    <property type="molecule type" value="Genomic_DNA"/>
</dbReference>
<evidence type="ECO:0008006" key="3">
    <source>
        <dbReference type="Google" id="ProtNLM"/>
    </source>
</evidence>